<feature type="compositionally biased region" description="Low complexity" evidence="1">
    <location>
        <begin position="11"/>
        <end position="34"/>
    </location>
</feature>
<gene>
    <name evidence="2" type="ORF">GXW78_15380</name>
</gene>
<sequence>MSLHAQDTGSGVATIGTPATAGTPATPASPAAGMAAETGAAVPAGPVGAPIGGGSLGDPVGGAAVAAPVRLGPFGATFSGAEPEAATRAWTVTPSIGLFGGATNNVYQARHDPRADVFLEIVPGIVVDGATARVRATLSYTPNVRLYAHYSDQNTVSQIGSGQVLAELVPGALFLDIRGSASVGTATGGFAPGTAQNAQRDNQVQYYNFSASPYYVHRFGSLATAQIGYVFQYSSQTGTNTFAPGTAQPFFNDDDYIANRGYVVVRSGEDLGRLALQARVDGTAFIGDGVYDDAHVFVAALEGRYAILPTIAVLLEGGYESIEYGGTAPQRINDAIWSVGVRLTPTPESYLVARYGHRGGFDSPSLEAGIQLGAYTRLTASYIERLGTSATIGQDLLATTTLDRLGNPIDAQTGAPVLYANPFFPSTSGLYRIKNGSVALTFSWPRDSVSLFAYYQEQTPVSAMPGTIIAKSTGYYGGISWTHAVSTETAVTASVQYGRSEYGNDPSLDALYLTAGISHQLGRGLTGIAQIYYASQTTKQPDTGYGQATIMIGVSQSF</sequence>
<evidence type="ECO:0000313" key="3">
    <source>
        <dbReference type="Proteomes" id="UP000698752"/>
    </source>
</evidence>
<name>A0ABS5EJ52_9PROT</name>
<dbReference type="RefSeq" id="WP_211869718.1">
    <property type="nucleotide sequence ID" value="NZ_JAAEDI010000015.1"/>
</dbReference>
<proteinExistence type="predicted"/>
<evidence type="ECO:0000313" key="2">
    <source>
        <dbReference type="EMBL" id="MBR0651054.1"/>
    </source>
</evidence>
<comment type="caution">
    <text evidence="2">The sequence shown here is derived from an EMBL/GenBank/DDBJ whole genome shotgun (WGS) entry which is preliminary data.</text>
</comment>
<evidence type="ECO:0000256" key="1">
    <source>
        <dbReference type="SAM" id="MobiDB-lite"/>
    </source>
</evidence>
<organism evidence="2 3">
    <name type="scientific">Neoroseomonas terrae</name>
    <dbReference type="NCBI Taxonomy" id="424799"/>
    <lineage>
        <taxon>Bacteria</taxon>
        <taxon>Pseudomonadati</taxon>
        <taxon>Pseudomonadota</taxon>
        <taxon>Alphaproteobacteria</taxon>
        <taxon>Acetobacterales</taxon>
        <taxon>Acetobacteraceae</taxon>
        <taxon>Neoroseomonas</taxon>
    </lineage>
</organism>
<feature type="region of interest" description="Disordered" evidence="1">
    <location>
        <begin position="1"/>
        <end position="34"/>
    </location>
</feature>
<reference evidence="3" key="1">
    <citation type="journal article" date="2021" name="Syst. Appl. Microbiol.">
        <title>Roseomonas hellenica sp. nov., isolated from roots of wild-growing Alkanna tinctoria.</title>
        <authorList>
            <person name="Rat A."/>
            <person name="Naranjo H.D."/>
            <person name="Lebbe L."/>
            <person name="Cnockaert M."/>
            <person name="Krigas N."/>
            <person name="Grigoriadou K."/>
            <person name="Maloupa E."/>
            <person name="Willems A."/>
        </authorList>
    </citation>
    <scope>NUCLEOTIDE SEQUENCE [LARGE SCALE GENOMIC DNA]</scope>
    <source>
        <strain evidence="3">LMG 31159</strain>
    </source>
</reference>
<keyword evidence="3" id="KW-1185">Reference proteome</keyword>
<accession>A0ABS5EJ52</accession>
<dbReference type="InterPro" id="IPR017467">
    <property type="entry name" value="CHP03016_PEP-CTERM"/>
</dbReference>
<dbReference type="NCBIfam" id="TIGR03016">
    <property type="entry name" value="pepcterm_hypo_1"/>
    <property type="match status" value="1"/>
</dbReference>
<dbReference type="EMBL" id="JAAEDI010000015">
    <property type="protein sequence ID" value="MBR0651054.1"/>
    <property type="molecule type" value="Genomic_DNA"/>
</dbReference>
<dbReference type="Proteomes" id="UP000698752">
    <property type="component" value="Unassembled WGS sequence"/>
</dbReference>
<protein>
    <submittedName>
        <fullName evidence="2">TIGR03016 family PEP-CTERM system-associated outer membrane protein</fullName>
    </submittedName>
</protein>